<evidence type="ECO:0000313" key="13">
    <source>
        <dbReference type="Proteomes" id="UP000218824"/>
    </source>
</evidence>
<keyword evidence="6 11" id="KW-0547">Nucleotide-binding</keyword>
<dbReference type="HAMAP" id="MF_00109">
    <property type="entry name" value="Shikimate_kinase"/>
    <property type="match status" value="1"/>
</dbReference>
<dbReference type="EC" id="2.7.1.71" evidence="3 11"/>
<dbReference type="GeneID" id="83065567"/>
<evidence type="ECO:0000256" key="6">
    <source>
        <dbReference type="ARBA" id="ARBA00022741"/>
    </source>
</evidence>
<dbReference type="Proteomes" id="UP000218824">
    <property type="component" value="Chromosome"/>
</dbReference>
<dbReference type="InterPro" id="IPR027417">
    <property type="entry name" value="P-loop_NTPase"/>
</dbReference>
<dbReference type="GO" id="GO:0008652">
    <property type="term" value="P:amino acid biosynthetic process"/>
    <property type="evidence" value="ECO:0007669"/>
    <property type="project" value="UniProtKB-KW"/>
</dbReference>
<evidence type="ECO:0000256" key="5">
    <source>
        <dbReference type="ARBA" id="ARBA00022679"/>
    </source>
</evidence>
<sequence>MNPASNLILIGPMGSGKTCIGKRLAERFGLRAVDADRELELRAGARIAQIFEHEGEAGFRVRESAVLAELLSGDGLLLSTGGGAVLAADNRRLLRERGFVVHLQVSVEQQLERLALDRSRPLLARGDREQVLRELALARAPLYAETADLAFDTGAAGAAEAALGLAQRLDALWRRPPSPAPSPLGVTA</sequence>
<dbReference type="EMBL" id="AP014940">
    <property type="protein sequence ID" value="BAV99248.1"/>
    <property type="molecule type" value="Genomic_DNA"/>
</dbReference>
<dbReference type="GO" id="GO:0005829">
    <property type="term" value="C:cytosol"/>
    <property type="evidence" value="ECO:0007669"/>
    <property type="project" value="TreeGrafter"/>
</dbReference>
<keyword evidence="4 11" id="KW-0028">Amino-acid biosynthesis</keyword>
<keyword evidence="9 11" id="KW-0057">Aromatic amino acid biosynthesis</keyword>
<keyword evidence="11" id="KW-0963">Cytoplasm</keyword>
<dbReference type="PANTHER" id="PTHR21087:SF16">
    <property type="entry name" value="SHIKIMATE KINASE 1, CHLOROPLASTIC"/>
    <property type="match status" value="1"/>
</dbReference>
<reference evidence="12 13" key="1">
    <citation type="journal article" date="2017" name="DNA Res.">
        <title>Complete genome sequence and expression profile of the commercial lytic enzyme producer Lysobacter enzymogenes M497-1.</title>
        <authorList>
            <person name="Takami H."/>
            <person name="Toyoda A."/>
            <person name="Uchiyama I."/>
            <person name="Itoh T."/>
            <person name="Takaki Y."/>
            <person name="Arai W."/>
            <person name="Nishi S."/>
            <person name="Kawai M."/>
            <person name="Shinya K."/>
            <person name="Ikeda H."/>
        </authorList>
    </citation>
    <scope>NUCLEOTIDE SEQUENCE [LARGE SCALE GENOMIC DNA]</scope>
    <source>
        <strain evidence="12 13">M497-1</strain>
    </source>
</reference>
<evidence type="ECO:0000256" key="4">
    <source>
        <dbReference type="ARBA" id="ARBA00022605"/>
    </source>
</evidence>
<comment type="pathway">
    <text evidence="1 11">Metabolic intermediate biosynthesis; chorismate biosynthesis; chorismate from D-erythrose 4-phosphate and phosphoenolpyruvate: step 5/7.</text>
</comment>
<dbReference type="GO" id="GO:0000287">
    <property type="term" value="F:magnesium ion binding"/>
    <property type="evidence" value="ECO:0007669"/>
    <property type="project" value="UniProtKB-UniRule"/>
</dbReference>
<keyword evidence="7 11" id="KW-0418">Kinase</keyword>
<gene>
    <name evidence="11 12" type="primary">aroK</name>
    <name evidence="12" type="ORF">LEN_3761</name>
</gene>
<accession>A0AAU9ATG3</accession>
<comment type="catalytic activity">
    <reaction evidence="10 11">
        <text>shikimate + ATP = 3-phosphoshikimate + ADP + H(+)</text>
        <dbReference type="Rhea" id="RHEA:13121"/>
        <dbReference type="ChEBI" id="CHEBI:15378"/>
        <dbReference type="ChEBI" id="CHEBI:30616"/>
        <dbReference type="ChEBI" id="CHEBI:36208"/>
        <dbReference type="ChEBI" id="CHEBI:145989"/>
        <dbReference type="ChEBI" id="CHEBI:456216"/>
        <dbReference type="EC" id="2.7.1.71"/>
    </reaction>
</comment>
<feature type="binding site" evidence="11">
    <location>
        <position position="36"/>
    </location>
    <ligand>
        <name>substrate</name>
    </ligand>
</feature>
<dbReference type="PROSITE" id="PS01128">
    <property type="entry name" value="SHIKIMATE_KINASE"/>
    <property type="match status" value="1"/>
</dbReference>
<feature type="binding site" evidence="11">
    <location>
        <position position="139"/>
    </location>
    <ligand>
        <name>substrate</name>
    </ligand>
</feature>
<dbReference type="InterPro" id="IPR023000">
    <property type="entry name" value="Shikimate_kinase_CS"/>
</dbReference>
<evidence type="ECO:0000256" key="7">
    <source>
        <dbReference type="ARBA" id="ARBA00022777"/>
    </source>
</evidence>
<dbReference type="RefSeq" id="WP_096379633.1">
    <property type="nucleotide sequence ID" value="NZ_AP014940.1"/>
</dbReference>
<evidence type="ECO:0000256" key="1">
    <source>
        <dbReference type="ARBA" id="ARBA00004842"/>
    </source>
</evidence>
<evidence type="ECO:0000256" key="10">
    <source>
        <dbReference type="ARBA" id="ARBA00048567"/>
    </source>
</evidence>
<feature type="binding site" evidence="11">
    <location>
        <position position="82"/>
    </location>
    <ligand>
        <name>substrate</name>
    </ligand>
</feature>
<dbReference type="GO" id="GO:0005524">
    <property type="term" value="F:ATP binding"/>
    <property type="evidence" value="ECO:0007669"/>
    <property type="project" value="UniProtKB-UniRule"/>
</dbReference>
<feature type="binding site" evidence="11">
    <location>
        <position position="60"/>
    </location>
    <ligand>
        <name>substrate</name>
    </ligand>
</feature>
<comment type="cofactor">
    <cofactor evidence="11">
        <name>Mg(2+)</name>
        <dbReference type="ChEBI" id="CHEBI:18420"/>
    </cofactor>
    <text evidence="11">Binds 1 Mg(2+) ion per subunit.</text>
</comment>
<keyword evidence="8 11" id="KW-0067">ATP-binding</keyword>
<dbReference type="Gene3D" id="3.40.50.300">
    <property type="entry name" value="P-loop containing nucleotide triphosphate hydrolases"/>
    <property type="match status" value="1"/>
</dbReference>
<dbReference type="GO" id="GO:0009073">
    <property type="term" value="P:aromatic amino acid family biosynthetic process"/>
    <property type="evidence" value="ECO:0007669"/>
    <property type="project" value="UniProtKB-KW"/>
</dbReference>
<name>A0AAU9ATG3_LYSEN</name>
<evidence type="ECO:0000313" key="12">
    <source>
        <dbReference type="EMBL" id="BAV99248.1"/>
    </source>
</evidence>
<keyword evidence="5 11" id="KW-0808">Transferase</keyword>
<evidence type="ECO:0000256" key="8">
    <source>
        <dbReference type="ARBA" id="ARBA00022840"/>
    </source>
</evidence>
<dbReference type="AlphaFoldDB" id="A0AAU9ATG3"/>
<dbReference type="PRINTS" id="PR01100">
    <property type="entry name" value="SHIKIMTKNASE"/>
</dbReference>
<dbReference type="CDD" id="cd00464">
    <property type="entry name" value="SK"/>
    <property type="match status" value="1"/>
</dbReference>
<dbReference type="Pfam" id="PF01202">
    <property type="entry name" value="SKI"/>
    <property type="match status" value="1"/>
</dbReference>
<evidence type="ECO:0000256" key="2">
    <source>
        <dbReference type="ARBA" id="ARBA00006997"/>
    </source>
</evidence>
<evidence type="ECO:0000256" key="11">
    <source>
        <dbReference type="HAMAP-Rule" id="MF_00109"/>
    </source>
</evidence>
<feature type="binding site" evidence="11">
    <location>
        <position position="120"/>
    </location>
    <ligand>
        <name>ATP</name>
        <dbReference type="ChEBI" id="CHEBI:30616"/>
    </ligand>
</feature>
<comment type="caution">
    <text evidence="11">Lacks conserved residue(s) required for the propagation of feature annotation.</text>
</comment>
<protein>
    <recommendedName>
        <fullName evidence="3 11">Shikimate kinase</fullName>
        <shortName evidence="11">SK</shortName>
        <ecNumber evidence="3 11">2.7.1.71</ecNumber>
    </recommendedName>
</protein>
<comment type="subcellular location">
    <subcellularLocation>
        <location evidence="11">Cytoplasm</location>
    </subcellularLocation>
</comment>
<evidence type="ECO:0000256" key="9">
    <source>
        <dbReference type="ARBA" id="ARBA00023141"/>
    </source>
</evidence>
<comment type="similarity">
    <text evidence="2 11">Belongs to the shikimate kinase family.</text>
</comment>
<feature type="binding site" evidence="11">
    <location>
        <position position="18"/>
    </location>
    <ligand>
        <name>Mg(2+)</name>
        <dbReference type="ChEBI" id="CHEBI:18420"/>
    </ligand>
</feature>
<evidence type="ECO:0000256" key="3">
    <source>
        <dbReference type="ARBA" id="ARBA00012154"/>
    </source>
</evidence>
<organism evidence="12 13">
    <name type="scientific">Lysobacter enzymogenes</name>
    <dbReference type="NCBI Taxonomy" id="69"/>
    <lineage>
        <taxon>Bacteria</taxon>
        <taxon>Pseudomonadati</taxon>
        <taxon>Pseudomonadota</taxon>
        <taxon>Gammaproteobacteria</taxon>
        <taxon>Lysobacterales</taxon>
        <taxon>Lysobacteraceae</taxon>
        <taxon>Lysobacter</taxon>
    </lineage>
</organism>
<dbReference type="KEGG" id="lem:LEN_3761"/>
<dbReference type="GO" id="GO:0004765">
    <property type="term" value="F:shikimate kinase activity"/>
    <property type="evidence" value="ECO:0007669"/>
    <property type="project" value="UniProtKB-UniRule"/>
</dbReference>
<dbReference type="PANTHER" id="PTHR21087">
    <property type="entry name" value="SHIKIMATE KINASE"/>
    <property type="match status" value="1"/>
</dbReference>
<comment type="function">
    <text evidence="11">Catalyzes the specific phosphorylation of the 3-hydroxyl group of shikimic acid using ATP as a cosubstrate.</text>
</comment>
<keyword evidence="11" id="KW-0479">Metal-binding</keyword>
<dbReference type="InterPro" id="IPR031322">
    <property type="entry name" value="Shikimate/glucono_kinase"/>
</dbReference>
<dbReference type="InterPro" id="IPR000623">
    <property type="entry name" value="Shikimate_kinase/TSH1"/>
</dbReference>
<dbReference type="GO" id="GO:0009423">
    <property type="term" value="P:chorismate biosynthetic process"/>
    <property type="evidence" value="ECO:0007669"/>
    <property type="project" value="UniProtKB-UniRule"/>
</dbReference>
<proteinExistence type="inferred from homology"/>
<dbReference type="SUPFAM" id="SSF52540">
    <property type="entry name" value="P-loop containing nucleoside triphosphate hydrolases"/>
    <property type="match status" value="1"/>
</dbReference>
<feature type="binding site" evidence="11">
    <location>
        <begin position="14"/>
        <end position="19"/>
    </location>
    <ligand>
        <name>ATP</name>
        <dbReference type="ChEBI" id="CHEBI:30616"/>
    </ligand>
</feature>
<comment type="subunit">
    <text evidence="11">Monomer.</text>
</comment>
<keyword evidence="11" id="KW-0460">Magnesium</keyword>